<comment type="caution">
    <text evidence="1">The sequence shown here is derived from an EMBL/GenBank/DDBJ whole genome shotgun (WGS) entry which is preliminary data.</text>
</comment>
<reference evidence="1 2" key="1">
    <citation type="submission" date="2019-07" db="EMBL/GenBank/DDBJ databases">
        <title>Whole genome shotgun sequence of Rhizobium naphthalenivorans NBRC 107585.</title>
        <authorList>
            <person name="Hosoyama A."/>
            <person name="Uohara A."/>
            <person name="Ohji S."/>
            <person name="Ichikawa N."/>
        </authorList>
    </citation>
    <scope>NUCLEOTIDE SEQUENCE [LARGE SCALE GENOMIC DNA]</scope>
    <source>
        <strain evidence="1 2">NBRC 107585</strain>
    </source>
</reference>
<accession>A0A512HP60</accession>
<proteinExistence type="predicted"/>
<evidence type="ECO:0000313" key="2">
    <source>
        <dbReference type="Proteomes" id="UP000321717"/>
    </source>
</evidence>
<organism evidence="1 2">
    <name type="scientific">Ciceribacter naphthalenivorans</name>
    <dbReference type="NCBI Taxonomy" id="1118451"/>
    <lineage>
        <taxon>Bacteria</taxon>
        <taxon>Pseudomonadati</taxon>
        <taxon>Pseudomonadota</taxon>
        <taxon>Alphaproteobacteria</taxon>
        <taxon>Hyphomicrobiales</taxon>
        <taxon>Rhizobiaceae</taxon>
        <taxon>Ciceribacter</taxon>
    </lineage>
</organism>
<name>A0A512HP60_9HYPH</name>
<keyword evidence="2" id="KW-1185">Reference proteome</keyword>
<dbReference type="EMBL" id="BJZP01000033">
    <property type="protein sequence ID" value="GEO87245.1"/>
    <property type="molecule type" value="Genomic_DNA"/>
</dbReference>
<evidence type="ECO:0000313" key="1">
    <source>
        <dbReference type="EMBL" id="GEO87245.1"/>
    </source>
</evidence>
<dbReference type="Proteomes" id="UP000321717">
    <property type="component" value="Unassembled WGS sequence"/>
</dbReference>
<dbReference type="AlphaFoldDB" id="A0A512HP60"/>
<sequence length="115" mass="12940">MDGGGAPPQLLWEKPLAQDIVFTFYTYSNAGVRAEERWKPTGIPDIFFDSHRKAQRALQEMRDDLIDDPEMVCPVMNIEKVVTVPISPASILALLNEGLGSFVDRYEIVETIESK</sequence>
<protein>
    <submittedName>
        <fullName evidence="1">Uncharacterized protein</fullName>
    </submittedName>
</protein>
<gene>
    <name evidence="1" type="ORF">RNA01_41770</name>
</gene>